<feature type="compositionally biased region" description="Low complexity" evidence="1">
    <location>
        <begin position="922"/>
        <end position="936"/>
    </location>
</feature>
<accession>A0AAV7E3H8</accession>
<keyword evidence="3" id="KW-1185">Reference proteome</keyword>
<feature type="region of interest" description="Disordered" evidence="1">
    <location>
        <begin position="1048"/>
        <end position="1085"/>
    </location>
</feature>
<feature type="region of interest" description="Disordered" evidence="1">
    <location>
        <begin position="633"/>
        <end position="759"/>
    </location>
</feature>
<organism evidence="2 3">
    <name type="scientific">Aristolochia fimbriata</name>
    <name type="common">White veined hardy Dutchman's pipe vine</name>
    <dbReference type="NCBI Taxonomy" id="158543"/>
    <lineage>
        <taxon>Eukaryota</taxon>
        <taxon>Viridiplantae</taxon>
        <taxon>Streptophyta</taxon>
        <taxon>Embryophyta</taxon>
        <taxon>Tracheophyta</taxon>
        <taxon>Spermatophyta</taxon>
        <taxon>Magnoliopsida</taxon>
        <taxon>Magnoliidae</taxon>
        <taxon>Piperales</taxon>
        <taxon>Aristolochiaceae</taxon>
        <taxon>Aristolochia</taxon>
    </lineage>
</organism>
<feature type="compositionally biased region" description="Basic and acidic residues" evidence="1">
    <location>
        <begin position="668"/>
        <end position="679"/>
    </location>
</feature>
<feature type="compositionally biased region" description="Polar residues" evidence="1">
    <location>
        <begin position="680"/>
        <end position="692"/>
    </location>
</feature>
<feature type="compositionally biased region" description="Low complexity" evidence="1">
    <location>
        <begin position="1006"/>
        <end position="1018"/>
    </location>
</feature>
<feature type="compositionally biased region" description="Basic and acidic residues" evidence="1">
    <location>
        <begin position="645"/>
        <end position="654"/>
    </location>
</feature>
<feature type="region of interest" description="Disordered" evidence="1">
    <location>
        <begin position="404"/>
        <end position="441"/>
    </location>
</feature>
<feature type="compositionally biased region" description="Low complexity" evidence="1">
    <location>
        <begin position="584"/>
        <end position="600"/>
    </location>
</feature>
<feature type="compositionally biased region" description="Basic and acidic residues" evidence="1">
    <location>
        <begin position="807"/>
        <end position="869"/>
    </location>
</feature>
<evidence type="ECO:0000313" key="2">
    <source>
        <dbReference type="EMBL" id="KAG9443374.1"/>
    </source>
</evidence>
<feature type="compositionally biased region" description="Polar residues" evidence="1">
    <location>
        <begin position="704"/>
        <end position="719"/>
    </location>
</feature>
<proteinExistence type="predicted"/>
<gene>
    <name evidence="2" type="ORF">H6P81_014714</name>
</gene>
<evidence type="ECO:0008006" key="4">
    <source>
        <dbReference type="Google" id="ProtNLM"/>
    </source>
</evidence>
<dbReference type="PANTHER" id="PTHR31008">
    <property type="entry name" value="COP1-INTERACTING PROTEIN-RELATED"/>
    <property type="match status" value="1"/>
</dbReference>
<feature type="compositionally biased region" description="Polar residues" evidence="1">
    <location>
        <begin position="407"/>
        <end position="416"/>
    </location>
</feature>
<protein>
    <recommendedName>
        <fullName evidence="4">COP1-interacting protein 7</fullName>
    </recommendedName>
</protein>
<feature type="region of interest" description="Disordered" evidence="1">
    <location>
        <begin position="807"/>
        <end position="1035"/>
    </location>
</feature>
<feature type="compositionally biased region" description="Basic and acidic residues" evidence="1">
    <location>
        <begin position="972"/>
        <end position="1001"/>
    </location>
</feature>
<feature type="compositionally biased region" description="Polar residues" evidence="1">
    <location>
        <begin position="1264"/>
        <end position="1275"/>
    </location>
</feature>
<feature type="compositionally biased region" description="Polar residues" evidence="1">
    <location>
        <begin position="1333"/>
        <end position="1356"/>
    </location>
</feature>
<feature type="region of interest" description="Disordered" evidence="1">
    <location>
        <begin position="528"/>
        <end position="608"/>
    </location>
</feature>
<feature type="region of interest" description="Disordered" evidence="1">
    <location>
        <begin position="1333"/>
        <end position="1358"/>
    </location>
</feature>
<feature type="region of interest" description="Disordered" evidence="1">
    <location>
        <begin position="1182"/>
        <end position="1210"/>
    </location>
</feature>
<feature type="compositionally biased region" description="Basic and acidic residues" evidence="1">
    <location>
        <begin position="572"/>
        <end position="582"/>
    </location>
</feature>
<feature type="region of interest" description="Disordered" evidence="1">
    <location>
        <begin position="1261"/>
        <end position="1292"/>
    </location>
</feature>
<reference evidence="2 3" key="1">
    <citation type="submission" date="2021-07" db="EMBL/GenBank/DDBJ databases">
        <title>The Aristolochia fimbriata genome: insights into angiosperm evolution, floral development and chemical biosynthesis.</title>
        <authorList>
            <person name="Jiao Y."/>
        </authorList>
    </citation>
    <scope>NUCLEOTIDE SEQUENCE [LARGE SCALE GENOMIC DNA]</scope>
    <source>
        <strain evidence="2">IBCAS-2021</strain>
        <tissue evidence="2">Leaf</tissue>
    </source>
</reference>
<dbReference type="EMBL" id="JAINDJ010000006">
    <property type="protein sequence ID" value="KAG9443374.1"/>
    <property type="molecule type" value="Genomic_DNA"/>
</dbReference>
<comment type="caution">
    <text evidence="2">The sequence shown here is derived from an EMBL/GenBank/DDBJ whole genome shotgun (WGS) entry which is preliminary data.</text>
</comment>
<evidence type="ECO:0000256" key="1">
    <source>
        <dbReference type="SAM" id="MobiDB-lite"/>
    </source>
</evidence>
<name>A0AAV7E3H8_ARIFI</name>
<dbReference type="PANTHER" id="PTHR31008:SF5">
    <property type="entry name" value="EXPRESSED PROTEIN"/>
    <property type="match status" value="1"/>
</dbReference>
<feature type="compositionally biased region" description="Polar residues" evidence="1">
    <location>
        <begin position="1019"/>
        <end position="1029"/>
    </location>
</feature>
<feature type="compositionally biased region" description="Polar residues" evidence="1">
    <location>
        <begin position="872"/>
        <end position="895"/>
    </location>
</feature>
<sequence length="1376" mass="151115">MDILNKNLRGLTGNRKRKVGGDDKIPLPRLLLEGKHVRVNILKAHPCRGQHFSPVPPSICQESTVDRDDQPIPPRGRAHVVFSSNTRLYLFHRVIWSGSGIVDPWPLFVYSWRWVVISSCLRLRTIIVSAFSGSSAGGPPHFPKDSHTKRLMRNSTITTKQRRVHVLAGTAARRWGVWWNWLLVPVRSIGFNSSASSLFWEIFDELCLDVVGNEAFLEKDCGKNVVCRFSDGFHVTESWSTQGEGRAEVSLSGSAYGGVGETSPRNRLRKQSSSLSSNLLVTLLVSMEGRLDSDELLDYAVFQISPVQNRYDAFVCSKGKTERLDSGILEQLVAHLRSVNFEELGNSFKLELPEGIRSASWFNKSTLSRFLHIVGAPLLWKNVNAILDEVSQLEDARQFHLTLYTHGPQSHSQNEANDGDSRKEREPSLNPGVGTESSDATKNELLRAMDLRLTALRTELVAALERAAGATCSTEHVTFLDEFARHFGATDIRNSLSKYLALGLKKQPTDPVNNDLISVHDLRLIGNMTEGTPPTDLQVEKSESTEAFVSPAKVVELEHRSLTESESSSSSEDNKSHVERSRSLVRSASPRRSASPMRRVQIGRSGSRRATAIAIKSLGFIPAREKLLSNRNAFGNSSEDEDADQPAKKPESTVRRMSVQDAINLFESKQRDQRSEIQKLRSSTEISGTNKSVLRRWSAGMGDSPTQSGPDTSQVSSVPCTDDNAKSESQRSSDFVEPNVRSDVIETPNAVDSSAADEKAAFDDQDLGVAGSEEIHNKVSDSVEWTRQKEAELNQMLMKMMESKPNRYGVAKKEKVKEAVSGERRGSFYDHYREKRDEKLRGENAGKRAQKEAQFKAIHDMLDQRKAEMTPKNVSSSRKQDSPSVSRNARRTSSPPVGPKKEPPSKPAGLKRASTKSSSPLPATRSSWPSTPSPRSIAPSPAKTSGVVSSAGPGPNRRKSQGTPSPTPMATKVERAKPDNRSSKVDRSGMKQRSKDQDVKKPQLVTKNTKPTKPKNMTASVDDSVTTPAKPSFYNKVTKKGSVVPLETKPFLRKGTGMGPSIGGKAKTAQLDESSKTSGNLAQDLEKDVVGKDVVDNGVTELSAESRNLIPAENPVVAVNNEINLQVPENNDQTGESKITPEVCPVESVDTLVKTEEFPVEIQLDEESGISASAWVEVDPPELPELHENGHTPPKVVTPEPVGPVTISSPRVRHSLSQMLQAENGESEIIEWGNAENPPALVYQKESPKGLKRLLKFARKSKGEANSTGWASPSVFSEGEDDAEEAKGVGRKHADALLRKAALQAKGGAYDDRSLNRMIGMVSREMEGAEMNISNLPVQGSNKRGQTSTTTASNKGTRSFFSLSTFRSSKSETKLR</sequence>
<evidence type="ECO:0000313" key="3">
    <source>
        <dbReference type="Proteomes" id="UP000825729"/>
    </source>
</evidence>
<dbReference type="Proteomes" id="UP000825729">
    <property type="component" value="Unassembled WGS sequence"/>
</dbReference>